<evidence type="ECO:0000313" key="2">
    <source>
        <dbReference type="EMBL" id="KAL3792718.1"/>
    </source>
</evidence>
<comment type="caution">
    <text evidence="2">The sequence shown here is derived from an EMBL/GenBank/DDBJ whole genome shotgun (WGS) entry which is preliminary data.</text>
</comment>
<name>A0ABD3PXK1_9STRA</name>
<dbReference type="EMBL" id="JALLAZ020000542">
    <property type="protein sequence ID" value="KAL3792718.1"/>
    <property type="molecule type" value="Genomic_DNA"/>
</dbReference>
<reference evidence="2 3" key="1">
    <citation type="submission" date="2024-10" db="EMBL/GenBank/DDBJ databases">
        <title>Updated reference genomes for cyclostephanoid diatoms.</title>
        <authorList>
            <person name="Roberts W.R."/>
            <person name="Alverson A.J."/>
        </authorList>
    </citation>
    <scope>NUCLEOTIDE SEQUENCE [LARGE SCALE GENOMIC DNA]</scope>
    <source>
        <strain evidence="2 3">AJA276-08</strain>
    </source>
</reference>
<feature type="region of interest" description="Disordered" evidence="1">
    <location>
        <begin position="78"/>
        <end position="98"/>
    </location>
</feature>
<feature type="compositionally biased region" description="Basic and acidic residues" evidence="1">
    <location>
        <begin position="78"/>
        <end position="91"/>
    </location>
</feature>
<accession>A0ABD3PXK1</accession>
<dbReference type="Proteomes" id="UP001530315">
    <property type="component" value="Unassembled WGS sequence"/>
</dbReference>
<protein>
    <submittedName>
        <fullName evidence="2">Uncharacterized protein</fullName>
    </submittedName>
</protein>
<evidence type="ECO:0000256" key="1">
    <source>
        <dbReference type="SAM" id="MobiDB-lite"/>
    </source>
</evidence>
<organism evidence="2 3">
    <name type="scientific">Stephanodiscus triporus</name>
    <dbReference type="NCBI Taxonomy" id="2934178"/>
    <lineage>
        <taxon>Eukaryota</taxon>
        <taxon>Sar</taxon>
        <taxon>Stramenopiles</taxon>
        <taxon>Ochrophyta</taxon>
        <taxon>Bacillariophyta</taxon>
        <taxon>Coscinodiscophyceae</taxon>
        <taxon>Thalassiosirophycidae</taxon>
        <taxon>Stephanodiscales</taxon>
        <taxon>Stephanodiscaceae</taxon>
        <taxon>Stephanodiscus</taxon>
    </lineage>
</organism>
<dbReference type="AlphaFoldDB" id="A0ABD3PXK1"/>
<evidence type="ECO:0000313" key="3">
    <source>
        <dbReference type="Proteomes" id="UP001530315"/>
    </source>
</evidence>
<proteinExistence type="predicted"/>
<keyword evidence="3" id="KW-1185">Reference proteome</keyword>
<gene>
    <name evidence="2" type="ORF">ACHAW5_005823</name>
</gene>
<sequence>MNTTRAIRCWSLAAIMGDVSRFSLGNYEAKVVGNMNRAKKHWMIAASAGHNGALEKIKHGYTSGTVTKDEYERSLRAHKDSVDEMHSEHRSKAMARHRSKGMARKEIFNMFRPKVRSGNGEEECNCIDWTKRLRWRIVQKLDCAKCAHTNANQMLRRQRLCMISETQKIIRACFAIAGFAIRQPPQMPRFCVSFDACLTLPMCLF</sequence>